<dbReference type="AlphaFoldDB" id="A0AAC9HN07"/>
<protein>
    <submittedName>
        <fullName evidence="7">O-methyltransferase</fullName>
    </submittedName>
</protein>
<dbReference type="Gene3D" id="3.40.50.150">
    <property type="entry name" value="Vaccinia Virus protein VP39"/>
    <property type="match status" value="1"/>
</dbReference>
<dbReference type="SUPFAM" id="SSF46785">
    <property type="entry name" value="Winged helix' DNA-binding domain"/>
    <property type="match status" value="1"/>
</dbReference>
<organism evidence="7 8">
    <name type="scientific">Actinoalloteichus hymeniacidonis</name>
    <dbReference type="NCBI Taxonomy" id="340345"/>
    <lineage>
        <taxon>Bacteria</taxon>
        <taxon>Bacillati</taxon>
        <taxon>Actinomycetota</taxon>
        <taxon>Actinomycetes</taxon>
        <taxon>Pseudonocardiales</taxon>
        <taxon>Pseudonocardiaceae</taxon>
        <taxon>Actinoalloteichus</taxon>
    </lineage>
</organism>
<evidence type="ECO:0000256" key="4">
    <source>
        <dbReference type="PIRSR" id="PIRSR005739-1"/>
    </source>
</evidence>
<dbReference type="InterPro" id="IPR016461">
    <property type="entry name" value="COMT-like"/>
</dbReference>
<dbReference type="InterPro" id="IPR036388">
    <property type="entry name" value="WH-like_DNA-bd_sf"/>
</dbReference>
<keyword evidence="3" id="KW-0949">S-adenosyl-L-methionine</keyword>
<dbReference type="GO" id="GO:0032259">
    <property type="term" value="P:methylation"/>
    <property type="evidence" value="ECO:0007669"/>
    <property type="project" value="UniProtKB-KW"/>
</dbReference>
<accession>A0AAC9HN07</accession>
<dbReference type="GO" id="GO:0046983">
    <property type="term" value="F:protein dimerization activity"/>
    <property type="evidence" value="ECO:0007669"/>
    <property type="project" value="InterPro"/>
</dbReference>
<proteinExistence type="predicted"/>
<dbReference type="EMBL" id="CP014859">
    <property type="protein sequence ID" value="AOS62163.1"/>
    <property type="molecule type" value="Genomic_DNA"/>
</dbReference>
<dbReference type="Gene3D" id="1.10.287.1350">
    <property type="match status" value="1"/>
</dbReference>
<evidence type="ECO:0000259" key="5">
    <source>
        <dbReference type="Pfam" id="PF00891"/>
    </source>
</evidence>
<feature type="active site" description="Proton acceptor" evidence="4">
    <location>
        <position position="253"/>
    </location>
</feature>
<dbReference type="PIRSF" id="PIRSF005739">
    <property type="entry name" value="O-mtase"/>
    <property type="match status" value="1"/>
</dbReference>
<evidence type="ECO:0000259" key="6">
    <source>
        <dbReference type="Pfam" id="PF08100"/>
    </source>
</evidence>
<dbReference type="InterPro" id="IPR001077">
    <property type="entry name" value="COMT_C"/>
</dbReference>
<evidence type="ECO:0000313" key="8">
    <source>
        <dbReference type="Proteomes" id="UP000095210"/>
    </source>
</evidence>
<dbReference type="Pfam" id="PF08100">
    <property type="entry name" value="Dimerisation"/>
    <property type="match status" value="1"/>
</dbReference>
<keyword evidence="2" id="KW-0808">Transferase</keyword>
<dbReference type="PROSITE" id="PS51683">
    <property type="entry name" value="SAM_OMT_II"/>
    <property type="match status" value="1"/>
</dbReference>
<dbReference type="PANTHER" id="PTHR43712:SF2">
    <property type="entry name" value="O-METHYLTRANSFERASE CICE"/>
    <property type="match status" value="1"/>
</dbReference>
<dbReference type="GO" id="GO:0008171">
    <property type="term" value="F:O-methyltransferase activity"/>
    <property type="evidence" value="ECO:0007669"/>
    <property type="project" value="InterPro"/>
</dbReference>
<evidence type="ECO:0000256" key="1">
    <source>
        <dbReference type="ARBA" id="ARBA00022603"/>
    </source>
</evidence>
<dbReference type="PANTHER" id="PTHR43712">
    <property type="entry name" value="PUTATIVE (AFU_ORTHOLOGUE AFUA_4G14580)-RELATED"/>
    <property type="match status" value="1"/>
</dbReference>
<evidence type="ECO:0000313" key="7">
    <source>
        <dbReference type="EMBL" id="AOS62163.1"/>
    </source>
</evidence>
<dbReference type="InterPro" id="IPR012967">
    <property type="entry name" value="COMT_dimerisation"/>
</dbReference>
<feature type="domain" description="O-methyltransferase dimerisation" evidence="6">
    <location>
        <begin position="29"/>
        <end position="96"/>
    </location>
</feature>
<dbReference type="KEGG" id="ahm:TL08_06695"/>
<dbReference type="Proteomes" id="UP000095210">
    <property type="component" value="Chromosome"/>
</dbReference>
<feature type="domain" description="O-methyltransferase C-terminal" evidence="5">
    <location>
        <begin position="117"/>
        <end position="327"/>
    </location>
</feature>
<evidence type="ECO:0000256" key="2">
    <source>
        <dbReference type="ARBA" id="ARBA00022679"/>
    </source>
</evidence>
<keyword evidence="1" id="KW-0489">Methyltransferase</keyword>
<evidence type="ECO:0000256" key="3">
    <source>
        <dbReference type="ARBA" id="ARBA00022691"/>
    </source>
</evidence>
<reference evidence="8" key="1">
    <citation type="submission" date="2016-03" db="EMBL/GenBank/DDBJ databases">
        <title>Complete genome sequence of the type strain Actinoalloteichus hymeniacidonis DSM 45092.</title>
        <authorList>
            <person name="Schaffert L."/>
            <person name="Albersmeier A."/>
            <person name="Winkler A."/>
            <person name="Kalinowski J."/>
            <person name="Zotchev S."/>
            <person name="Ruckert C."/>
        </authorList>
    </citation>
    <scope>NUCLEOTIDE SEQUENCE [LARGE SCALE GENOMIC DNA]</scope>
    <source>
        <strain evidence="8">HPA177(T) (DSM 45092(T))</strain>
    </source>
</reference>
<dbReference type="Pfam" id="PF00891">
    <property type="entry name" value="Methyltransf_2"/>
    <property type="match status" value="1"/>
</dbReference>
<dbReference type="InterPro" id="IPR036390">
    <property type="entry name" value="WH_DNA-bd_sf"/>
</dbReference>
<dbReference type="InterPro" id="IPR029063">
    <property type="entry name" value="SAM-dependent_MTases_sf"/>
</dbReference>
<dbReference type="SUPFAM" id="SSF53335">
    <property type="entry name" value="S-adenosyl-L-methionine-dependent methyltransferases"/>
    <property type="match status" value="1"/>
</dbReference>
<sequence>MAAVTVLRVIDLEHDRPHTLSDLADLLTPWAIRVAVTLRLPELIDEGLTRVDELADRVSADTVALGRLLRLLACRGVLVESTTGEYALTDISREMMSESARKWLDLDGAGNRLEASYSGLLESIRTGEAAYPKTFGCSVWRDFESSSGLAESFGAYLVELAGRWGPELVERYGWSRVSKVVDVGGGDGTLLGLLLTAHPAMRGVLVDLPATTLAARRRLAAAGVLDRCEVVAGSFFERLPIGGEVYVLAQVLHDWPDAEASAILRRCVEAAGEGGRVLVIERVRCTGRPGQPVDEALAAMDLRMLLLIGSLERSAAQFARLAEDAGLALGSQAVIGEFSLLEFVVRASPARSAKSVRLSVSAGN</sequence>
<name>A0AAC9HN07_9PSEU</name>
<gene>
    <name evidence="7" type="ORF">TL08_06695</name>
</gene>
<keyword evidence="8" id="KW-1185">Reference proteome</keyword>
<dbReference type="Gene3D" id="1.10.10.10">
    <property type="entry name" value="Winged helix-like DNA-binding domain superfamily/Winged helix DNA-binding domain"/>
    <property type="match status" value="1"/>
</dbReference>